<proteinExistence type="predicted"/>
<dbReference type="Proteomes" id="UP000615580">
    <property type="component" value="Unassembled WGS sequence"/>
</dbReference>
<protein>
    <submittedName>
        <fullName evidence="1">Uncharacterized protein</fullName>
    </submittedName>
</protein>
<organism evidence="1 2">
    <name type="scientific">Corynebacterium belfantii</name>
    <dbReference type="NCBI Taxonomy" id="2014537"/>
    <lineage>
        <taxon>Bacteria</taxon>
        <taxon>Bacillati</taxon>
        <taxon>Actinomycetota</taxon>
        <taxon>Actinomycetes</taxon>
        <taxon>Mycobacteriales</taxon>
        <taxon>Corynebacteriaceae</taxon>
        <taxon>Corynebacterium</taxon>
    </lineage>
</organism>
<dbReference type="RefSeq" id="WP_182000491.1">
    <property type="nucleotide sequence ID" value="NZ_JADQUD010000005.1"/>
</dbReference>
<comment type="caution">
    <text evidence="1">The sequence shown here is derived from an EMBL/GenBank/DDBJ whole genome shotgun (WGS) entry which is preliminary data.</text>
</comment>
<dbReference type="EMBL" id="JADQUG010000017">
    <property type="protein sequence ID" value="MBG9354109.1"/>
    <property type="molecule type" value="Genomic_DNA"/>
</dbReference>
<evidence type="ECO:0000313" key="1">
    <source>
        <dbReference type="EMBL" id="MBG9354109.1"/>
    </source>
</evidence>
<name>A0ABS0LBT1_9CORY</name>
<keyword evidence="2" id="KW-1185">Reference proteome</keyword>
<accession>A0ABS0LBT1</accession>
<evidence type="ECO:0000313" key="2">
    <source>
        <dbReference type="Proteomes" id="UP000615580"/>
    </source>
</evidence>
<sequence>MAKTPRARRSQQRPLVELTASEVASVLPESLKSVSVEGVSSTQLIERYRSYSRSIEAEISQAQSVGLLPSGITSLDVMRELGTDPASIVKRWHT</sequence>
<gene>
    <name evidence="1" type="ORF">I4J41_05680</name>
</gene>
<reference evidence="1 2" key="1">
    <citation type="journal article" date="2020" name="J. Clin. Microbiol.">
        <title>Assessing the Genetic Diversity of Austrian Corynebacterium diphtheriae Clinical Isolates, 2011-2019.</title>
        <authorList>
            <person name="Schaeffer J."/>
            <person name="Huhulescu S."/>
            <person name="Stoeger A."/>
            <person name="Allerberger F."/>
            <person name="Ruppitsch W."/>
        </authorList>
    </citation>
    <scope>NUCLEOTIDE SEQUENCE [LARGE SCALE GENOMIC DNA]</scope>
    <source>
        <strain evidence="1 2">04-17</strain>
    </source>
</reference>